<organism evidence="1 2">
    <name type="scientific">Mesorhizobium qingshengii</name>
    <dbReference type="NCBI Taxonomy" id="1165689"/>
    <lineage>
        <taxon>Bacteria</taxon>
        <taxon>Pseudomonadati</taxon>
        <taxon>Pseudomonadota</taxon>
        <taxon>Alphaproteobacteria</taxon>
        <taxon>Hyphomicrobiales</taxon>
        <taxon>Phyllobacteriaceae</taxon>
        <taxon>Mesorhizobium</taxon>
    </lineage>
</organism>
<name>A0ABT4QY24_9HYPH</name>
<proteinExistence type="predicted"/>
<accession>A0ABT4QY24</accession>
<keyword evidence="2" id="KW-1185">Reference proteome</keyword>
<sequence length="478" mass="52985">MPVSHKKKVNREVEELAAGADAKQAVLGSLTALYPWMRPYHSRPIRDYAFRLFTAPASGSMPEIRLRAFTKLLAIIRKAATRNGLSADTASEICRDFERRRVMQTGPHLFLLMEPEAFYTHVFSLLGLAAHGCSTYVSYAVSTVNLVEKPRKGPGWLTVDGKPVNVFGLSRSRMIGYSLLAGQGPYRFELLPTEPNTEGDALTLLRSFLPKTQFERPSHAIKAANLILWPKMFGGRFAFLQIDDEDVADLVADHLSDENSWLRMRLLEDPKFASNILAGLDGLASGPWSGWLARGTDFFWFYENGKRRPLRLIAGELIDPATGMKVACFTAPDILERLANRSLVPNLLLMFLVLSILPGVRALGGSYQPIYYPLMRYVVCRALEAAGVDGDLRQALATDDVPGAWGHRAIECDDDPLELFLNGMNGGMSDLIDRLGDISFAEACGSMKGFVTDPSWNELHSRLRQGLVTPADAEWAFS</sequence>
<dbReference type="RefSeq" id="WP_269906742.1">
    <property type="nucleotide sequence ID" value="NZ_JAPFQA010000008.1"/>
</dbReference>
<reference evidence="1" key="1">
    <citation type="submission" date="2022-11" db="EMBL/GenBank/DDBJ databases">
        <authorList>
            <person name="Coimbra C."/>
        </authorList>
    </citation>
    <scope>NUCLEOTIDE SEQUENCE</scope>
    <source>
        <strain evidence="1">Jales19</strain>
    </source>
</reference>
<comment type="caution">
    <text evidence="1">The sequence shown here is derived from an EMBL/GenBank/DDBJ whole genome shotgun (WGS) entry which is preliminary data.</text>
</comment>
<gene>
    <name evidence="1" type="ORF">OOJ09_19525</name>
</gene>
<dbReference type="Proteomes" id="UP001152178">
    <property type="component" value="Unassembled WGS sequence"/>
</dbReference>
<evidence type="ECO:0000313" key="2">
    <source>
        <dbReference type="Proteomes" id="UP001152178"/>
    </source>
</evidence>
<protein>
    <submittedName>
        <fullName evidence="1">Uncharacterized protein</fullName>
    </submittedName>
</protein>
<evidence type="ECO:0000313" key="1">
    <source>
        <dbReference type="EMBL" id="MCZ8546385.1"/>
    </source>
</evidence>
<dbReference type="EMBL" id="JAPFQA010000008">
    <property type="protein sequence ID" value="MCZ8546385.1"/>
    <property type="molecule type" value="Genomic_DNA"/>
</dbReference>